<dbReference type="PROSITE" id="PS51208">
    <property type="entry name" value="AUTOTRANSPORTER"/>
    <property type="match status" value="1"/>
</dbReference>
<dbReference type="Pfam" id="PF03797">
    <property type="entry name" value="Autotransporter"/>
    <property type="match status" value="1"/>
</dbReference>
<dbReference type="EMBL" id="SLXE01000001">
    <property type="protein sequence ID" value="TCP10424.1"/>
    <property type="molecule type" value="Genomic_DNA"/>
</dbReference>
<dbReference type="Proteomes" id="UP000294721">
    <property type="component" value="Unassembled WGS sequence"/>
</dbReference>
<feature type="signal peptide" evidence="4">
    <location>
        <begin position="1"/>
        <end position="19"/>
    </location>
</feature>
<reference evidence="7" key="3">
    <citation type="journal article" date="2022" name="Res Sq">
        <title>Evolution of multicellular longitudinally dividing oral cavity symbionts (Neisseriaceae).</title>
        <authorList>
            <person name="Nyongesa S."/>
            <person name="Weber P."/>
            <person name="Bernet E."/>
            <person name="Pullido F."/>
            <person name="Nieckarz M."/>
            <person name="Delaby M."/>
            <person name="Nieves C."/>
            <person name="Viehboeck T."/>
            <person name="Krause N."/>
            <person name="Rivera-Millot A."/>
            <person name="Nakamura A."/>
            <person name="Vischer N."/>
            <person name="VanNieuwenhze M."/>
            <person name="Brun Y."/>
            <person name="Cava F."/>
            <person name="Bulgheresi S."/>
            <person name="Veyrier F."/>
        </authorList>
    </citation>
    <scope>NUCLEOTIDE SEQUENCE</scope>
    <source>
        <strain evidence="7">1258/02</strain>
    </source>
</reference>
<dbReference type="InterPro" id="IPR005546">
    <property type="entry name" value="Autotransporte_beta"/>
</dbReference>
<dbReference type="Gene3D" id="3.40.50.1110">
    <property type="entry name" value="SGNH hydrolase"/>
    <property type="match status" value="2"/>
</dbReference>
<name>A0AAE9GVY4_9NEIS</name>
<dbReference type="InterPro" id="IPR050592">
    <property type="entry name" value="GDSL_lipolytic_enzyme"/>
</dbReference>
<dbReference type="InterPro" id="IPR008265">
    <property type="entry name" value="Lipase_GDSL_AS"/>
</dbReference>
<dbReference type="AlphaFoldDB" id="A0AAE9GVY4"/>
<dbReference type="PANTHER" id="PTHR45642">
    <property type="entry name" value="GDSL ESTERASE/LIPASE EXL3"/>
    <property type="match status" value="1"/>
</dbReference>
<dbReference type="Gene3D" id="2.40.128.130">
    <property type="entry name" value="Autotransporter beta-domain"/>
    <property type="match status" value="1"/>
</dbReference>
<proteinExistence type="inferred from homology"/>
<feature type="active site" description="Nucleophile" evidence="3">
    <location>
        <position position="28"/>
    </location>
</feature>
<keyword evidence="2 4" id="KW-0732">Signal</keyword>
<evidence type="ECO:0000256" key="3">
    <source>
        <dbReference type="PIRSR" id="PIRSR037375-1"/>
    </source>
</evidence>
<accession>A0AAE9GVY4</accession>
<dbReference type="Pfam" id="PF00657">
    <property type="entry name" value="Lipase_GDSL"/>
    <property type="match status" value="1"/>
</dbReference>
<evidence type="ECO:0000256" key="4">
    <source>
        <dbReference type="SAM" id="SignalP"/>
    </source>
</evidence>
<evidence type="ECO:0000313" key="9">
    <source>
        <dbReference type="Proteomes" id="UP000829756"/>
    </source>
</evidence>
<dbReference type="InterPro" id="IPR036514">
    <property type="entry name" value="SGNH_hydro_sf"/>
</dbReference>
<dbReference type="SMART" id="SM00869">
    <property type="entry name" value="Autotransporter"/>
    <property type="match status" value="1"/>
</dbReference>
<sequence>MKRKLTAALIAALPALALGQNVVVFGDSLSDTGQPGWALKASYLDANGQMHKLYDEHVAAALGSSLTASGSGGSNYAYSGGVVLGSNSALTAAQPNLALQQQIANYTAQGVRPESLHILWGGGNDMAAILERAQSAASPTASVSADTAAAAAESARQWQTLRSAGVDLAVIPNVPNVVYTPTLFQSFGQAAAQGFGAQVEQVAPNMGSAATAAFNQAFQAASAALAQTEQQSLADFNSARATVLANTAAAIYSSPLGQALSAAGISEAAFNANLQTQYQSFAASATSATTLLNSQTTAALNQVGGNIVRIDTDRLFADMLASPERYGLANTTAPACSGSTAQSLCRPADAAQADSRLFADGFHPGPAAHQIMADYIINTLQAPQDMAALRRSVMEQSRNVQDFVREESNRQRSNPQAPHTLDAIAAYQRHSGDGHSIHAGAKAQFNENWQAGAVFSRSENEQSSGRTDIEGKTNSLSGFIRYDQPRWWLGGLVQINDSDYTTRRHFNLGQAALTQSGDTSGNSRAGGLFGGYDVWQSNSTRLSALADLTLTKGKINGFAEQGSDAARMQFGKQNLHSLQSGLGFEVRHQSGSWQPFANLRWVKEWKKDDQGISAGLGGSHFYSATPEQDRSWLGALAGVQWQPQGSPLHAFAAASRDFGHRNQSHTGLQIGIGARF</sequence>
<dbReference type="InterPro" id="IPR036709">
    <property type="entry name" value="Autotransporte_beta_dom_sf"/>
</dbReference>
<evidence type="ECO:0000313" key="8">
    <source>
        <dbReference type="Proteomes" id="UP000294721"/>
    </source>
</evidence>
<feature type="active site" evidence="3">
    <location>
        <position position="363"/>
    </location>
</feature>
<comment type="similarity">
    <text evidence="1">Belongs to the 'GDSL' lipolytic enzyme family.</text>
</comment>
<keyword evidence="8" id="KW-1185">Reference proteome</keyword>
<reference evidence="6 8" key="1">
    <citation type="submission" date="2019-03" db="EMBL/GenBank/DDBJ databases">
        <title>Genomic Encyclopedia of Type Strains, Phase IV (KMG-IV): sequencing the most valuable type-strain genomes for metagenomic binning, comparative biology and taxonomic classification.</title>
        <authorList>
            <person name="Goeker M."/>
        </authorList>
    </citation>
    <scope>NUCLEOTIDE SEQUENCE [LARGE SCALE GENOMIC DNA]</scope>
    <source>
        <strain evidence="6 8">DSM 17474</strain>
    </source>
</reference>
<dbReference type="EMBL" id="CP091507">
    <property type="protein sequence ID" value="UOO78803.1"/>
    <property type="molecule type" value="Genomic_DNA"/>
</dbReference>
<dbReference type="SUPFAM" id="SSF103515">
    <property type="entry name" value="Autotransporter"/>
    <property type="match status" value="1"/>
</dbReference>
<protein>
    <submittedName>
        <fullName evidence="7">Autotransporter domain-containing protein</fullName>
    </submittedName>
    <submittedName>
        <fullName evidence="6">Outer membrane lipase/esterase</fullName>
    </submittedName>
</protein>
<gene>
    <name evidence="6" type="ORF">EV680_10189</name>
    <name evidence="7" type="ORF">LVJ78_08850</name>
</gene>
<dbReference type="PIRSF" id="PIRSF037375">
    <property type="entry name" value="Autotrns_EstA"/>
    <property type="match status" value="1"/>
</dbReference>
<organism evidence="7 9">
    <name type="scientific">Uruburuella suis</name>
    <dbReference type="NCBI Taxonomy" id="252130"/>
    <lineage>
        <taxon>Bacteria</taxon>
        <taxon>Pseudomonadati</taxon>
        <taxon>Pseudomonadota</taxon>
        <taxon>Betaproteobacteria</taxon>
        <taxon>Neisseriales</taxon>
        <taxon>Neisseriaceae</taxon>
        <taxon>Uruburuella</taxon>
    </lineage>
</organism>
<evidence type="ECO:0000256" key="1">
    <source>
        <dbReference type="ARBA" id="ARBA00008668"/>
    </source>
</evidence>
<feature type="domain" description="Autotransporter" evidence="5">
    <location>
        <begin position="393"/>
        <end position="676"/>
    </location>
</feature>
<dbReference type="GO" id="GO:0006629">
    <property type="term" value="P:lipid metabolic process"/>
    <property type="evidence" value="ECO:0007669"/>
    <property type="project" value="InterPro"/>
</dbReference>
<evidence type="ECO:0000313" key="7">
    <source>
        <dbReference type="EMBL" id="UOO78803.1"/>
    </source>
</evidence>
<dbReference type="RefSeq" id="WP_132952064.1">
    <property type="nucleotide sequence ID" value="NZ_CP091507.1"/>
</dbReference>
<dbReference type="InterPro" id="IPR001087">
    <property type="entry name" value="GDSL"/>
</dbReference>
<feature type="chain" id="PRO_5042069915" evidence="4">
    <location>
        <begin position="20"/>
        <end position="676"/>
    </location>
</feature>
<evidence type="ECO:0000259" key="5">
    <source>
        <dbReference type="PROSITE" id="PS51208"/>
    </source>
</evidence>
<evidence type="ECO:0000313" key="6">
    <source>
        <dbReference type="EMBL" id="TCP10424.1"/>
    </source>
</evidence>
<evidence type="ECO:0000256" key="2">
    <source>
        <dbReference type="ARBA" id="ARBA00022729"/>
    </source>
</evidence>
<dbReference type="PROSITE" id="PS01098">
    <property type="entry name" value="LIPASE_GDSL_SER"/>
    <property type="match status" value="1"/>
</dbReference>
<dbReference type="InterPro" id="IPR017186">
    <property type="entry name" value="Lipase_autotranspt_EstA"/>
</dbReference>
<feature type="active site" evidence="3">
    <location>
        <position position="360"/>
    </location>
</feature>
<dbReference type="SUPFAM" id="SSF52266">
    <property type="entry name" value="SGNH hydrolase"/>
    <property type="match status" value="1"/>
</dbReference>
<dbReference type="Proteomes" id="UP000829756">
    <property type="component" value="Chromosome"/>
</dbReference>
<dbReference type="PANTHER" id="PTHR45642:SF139">
    <property type="entry name" value="SGNH HYDROLASE-TYPE ESTERASE DOMAIN-CONTAINING PROTEIN"/>
    <property type="match status" value="1"/>
</dbReference>
<dbReference type="GO" id="GO:0016298">
    <property type="term" value="F:lipase activity"/>
    <property type="evidence" value="ECO:0007669"/>
    <property type="project" value="InterPro"/>
</dbReference>
<dbReference type="KEGG" id="usu:LVJ78_08850"/>
<reference evidence="7" key="2">
    <citation type="submission" date="2021-12" db="EMBL/GenBank/DDBJ databases">
        <authorList>
            <person name="Veyrier F.J."/>
        </authorList>
    </citation>
    <scope>NUCLEOTIDE SEQUENCE</scope>
    <source>
        <strain evidence="7">1258/02</strain>
    </source>
</reference>